<comment type="caution">
    <text evidence="1">The sequence shown here is derived from an EMBL/GenBank/DDBJ whole genome shotgun (WGS) entry which is preliminary data.</text>
</comment>
<proteinExistence type="predicted"/>
<organism evidence="1 2">
    <name type="scientific">Alligator mississippiensis</name>
    <name type="common">American alligator</name>
    <dbReference type="NCBI Taxonomy" id="8496"/>
    <lineage>
        <taxon>Eukaryota</taxon>
        <taxon>Metazoa</taxon>
        <taxon>Chordata</taxon>
        <taxon>Craniata</taxon>
        <taxon>Vertebrata</taxon>
        <taxon>Euteleostomi</taxon>
        <taxon>Archelosauria</taxon>
        <taxon>Archosauria</taxon>
        <taxon>Crocodylia</taxon>
        <taxon>Alligatoridae</taxon>
        <taxon>Alligatorinae</taxon>
        <taxon>Alligator</taxon>
    </lineage>
</organism>
<name>A0A151P2H5_ALLMI</name>
<dbReference type="EMBL" id="AKHW03001210">
    <property type="protein sequence ID" value="KYO43203.1"/>
    <property type="molecule type" value="Genomic_DNA"/>
</dbReference>
<gene>
    <name evidence="1" type="ORF">Y1Q_0017525</name>
</gene>
<dbReference type="Proteomes" id="UP000050525">
    <property type="component" value="Unassembled WGS sequence"/>
</dbReference>
<sequence>MSGQLPACLKEKNPEELMLADSSRCQEFAYKLIIQHKSIWLDFTRECLISCYSLQDLNHYIGYNSFPKRRLIQKLSRIGVLYLKREAGATVDFLLE</sequence>
<protein>
    <submittedName>
        <fullName evidence="1">Uncharacterized protein</fullName>
    </submittedName>
</protein>
<reference evidence="1 2" key="1">
    <citation type="journal article" date="2012" name="Genome Biol.">
        <title>Sequencing three crocodilian genomes to illuminate the evolution of archosaurs and amniotes.</title>
        <authorList>
            <person name="St John J.A."/>
            <person name="Braun E.L."/>
            <person name="Isberg S.R."/>
            <person name="Miles L.G."/>
            <person name="Chong A.Y."/>
            <person name="Gongora J."/>
            <person name="Dalzell P."/>
            <person name="Moran C."/>
            <person name="Bed'hom B."/>
            <person name="Abzhanov A."/>
            <person name="Burgess S.C."/>
            <person name="Cooksey A.M."/>
            <person name="Castoe T.A."/>
            <person name="Crawford N.G."/>
            <person name="Densmore L.D."/>
            <person name="Drew J.C."/>
            <person name="Edwards S.V."/>
            <person name="Faircloth B.C."/>
            <person name="Fujita M.K."/>
            <person name="Greenwold M.J."/>
            <person name="Hoffmann F.G."/>
            <person name="Howard J.M."/>
            <person name="Iguchi T."/>
            <person name="Janes D.E."/>
            <person name="Khan S.Y."/>
            <person name="Kohno S."/>
            <person name="de Koning A.J."/>
            <person name="Lance S.L."/>
            <person name="McCarthy F.M."/>
            <person name="McCormack J.E."/>
            <person name="Merchant M.E."/>
            <person name="Peterson D.G."/>
            <person name="Pollock D.D."/>
            <person name="Pourmand N."/>
            <person name="Raney B.J."/>
            <person name="Roessler K.A."/>
            <person name="Sanford J.R."/>
            <person name="Sawyer R.H."/>
            <person name="Schmidt C.J."/>
            <person name="Triplett E.W."/>
            <person name="Tuberville T.D."/>
            <person name="Venegas-Anaya M."/>
            <person name="Howard J.T."/>
            <person name="Jarvis E.D."/>
            <person name="Guillette L.J.Jr."/>
            <person name="Glenn T.C."/>
            <person name="Green R.E."/>
            <person name="Ray D.A."/>
        </authorList>
    </citation>
    <scope>NUCLEOTIDE SEQUENCE [LARGE SCALE GENOMIC DNA]</scope>
    <source>
        <strain evidence="1">KSC_2009_1</strain>
    </source>
</reference>
<keyword evidence="2" id="KW-1185">Reference proteome</keyword>
<accession>A0A151P2H5</accession>
<evidence type="ECO:0000313" key="2">
    <source>
        <dbReference type="Proteomes" id="UP000050525"/>
    </source>
</evidence>
<evidence type="ECO:0000313" key="1">
    <source>
        <dbReference type="EMBL" id="KYO43203.1"/>
    </source>
</evidence>
<dbReference type="AlphaFoldDB" id="A0A151P2H5"/>